<proteinExistence type="predicted"/>
<comment type="caution">
    <text evidence="2">The sequence shown here is derived from an EMBL/GenBank/DDBJ whole genome shotgun (WGS) entry which is preliminary data.</text>
</comment>
<evidence type="ECO:0000256" key="1">
    <source>
        <dbReference type="SAM" id="Phobius"/>
    </source>
</evidence>
<feature type="transmembrane region" description="Helical" evidence="1">
    <location>
        <begin position="78"/>
        <end position="101"/>
    </location>
</feature>
<accession>A0ABS8JZZ2</accession>
<evidence type="ECO:0000313" key="3">
    <source>
        <dbReference type="Proteomes" id="UP001431019"/>
    </source>
</evidence>
<feature type="transmembrane region" description="Helical" evidence="1">
    <location>
        <begin position="113"/>
        <end position="132"/>
    </location>
</feature>
<protein>
    <submittedName>
        <fullName evidence="2">DUF4407 domain-containing protein</fullName>
    </submittedName>
</protein>
<feature type="transmembrane region" description="Helical" evidence="1">
    <location>
        <begin position="43"/>
        <end position="66"/>
    </location>
</feature>
<dbReference type="EMBL" id="JAJITD010000011">
    <property type="protein sequence ID" value="MCC8395403.1"/>
    <property type="molecule type" value="Genomic_DNA"/>
</dbReference>
<dbReference type="Proteomes" id="UP001431019">
    <property type="component" value="Unassembled WGS sequence"/>
</dbReference>
<organism evidence="2 3">
    <name type="scientific">Paraburkholderia sejongensis</name>
    <dbReference type="NCBI Taxonomy" id="2886946"/>
    <lineage>
        <taxon>Bacteria</taxon>
        <taxon>Pseudomonadati</taxon>
        <taxon>Pseudomonadota</taxon>
        <taxon>Betaproteobacteria</taxon>
        <taxon>Burkholderiales</taxon>
        <taxon>Burkholderiaceae</taxon>
        <taxon>Paraburkholderia</taxon>
    </lineage>
</organism>
<gene>
    <name evidence="2" type="ORF">LJ656_22710</name>
</gene>
<keyword evidence="1" id="KW-0472">Membrane</keyword>
<keyword evidence="3" id="KW-1185">Reference proteome</keyword>
<keyword evidence="1" id="KW-0812">Transmembrane</keyword>
<keyword evidence="1" id="KW-1133">Transmembrane helix</keyword>
<evidence type="ECO:0000313" key="2">
    <source>
        <dbReference type="EMBL" id="MCC8395403.1"/>
    </source>
</evidence>
<name>A0ABS8JZZ2_9BURK</name>
<reference evidence="2 3" key="1">
    <citation type="submission" date="2021-11" db="EMBL/GenBank/DDBJ databases">
        <authorList>
            <person name="Oh E.-T."/>
            <person name="Kim S.-B."/>
        </authorList>
    </citation>
    <scope>NUCLEOTIDE SEQUENCE [LARGE SCALE GENOMIC DNA]</scope>
    <source>
        <strain evidence="2 3">MMS20-SJTR3</strain>
    </source>
</reference>
<dbReference type="RefSeq" id="WP_230511699.1">
    <property type="nucleotide sequence ID" value="NZ_JAJITD010000011.1"/>
</dbReference>
<sequence length="135" mass="14104">MAAGFIVLVPVLILQLARGIGVIAEMQLAASSLTGMNAYAGATGFILGTVLHFFVSIVPAIAYALVASRVPVVNRLAWLGGPLLGIIVFFFMGFVVLPHSAFVTPPSVSPMPFLPALLIHMLGLGLPIALIVRRG</sequence>